<keyword evidence="2 3" id="KW-0802">TPR repeat</keyword>
<protein>
    <recommendedName>
        <fullName evidence="7">Tetratricopeptide repeat protein</fullName>
    </recommendedName>
</protein>
<dbReference type="SMART" id="SM00028">
    <property type="entry name" value="TPR"/>
    <property type="match status" value="4"/>
</dbReference>
<sequence>MHTANRILPVFLTCLLLLICRSLSAQIVLKHEQKIPDSVYENMPAPSEKLAQKPFSFNRKIYQNLVTRDNYYFNAREKLKHILERVQAAHPEAYDTLLPFYALSPDDFSQAVPDLDSVILKSSIGINIHDPRDKWMDDLYLLVGKAYYYKADYENALIAFQFINKAFAPAQEKNAPPLIGTRGYTSRPQISVATPEKKGFLHHTPARNAGLLWLIRTYISGGQYDRARALLSSLQVDPLFPERLRGALAEQQAYFYYAQGDYPHCLPALLSAIDAGPDKAVGSRWAFLAGQLYERQQAPDKAIEQYRQVIDHHPDPLLNFYARLNIIRINIATGREDFDTGTRTLLAMARKEKYARYRSILYYALAELALGARQPAAALEYLHTGLRYNRDNTAQQVRLFKLLGDTYYALPDYGQAYNYYDSTASVMTAGMPFAGMVNQRRQTLGAVVEKLRIIRRQDSLRALADLPPAELQARLQRIVDDSLRIREKKARRDEQRRGGDKDAGGLLTAGGLAGNDGLTANGKQQGDWYFYNAALKGAGFNLFRSRWGKRPEGDNWRLSNAAAAAIPTDSGAMETAAGGPGAAGQPFSLETLMAPLPTTPEKRKQSDDSLINAYYALGGLYADELENIPGAIHSFDTLLIRFPANSYKPQALYRLYLLYSKAGQTARAEHYKSQLLAQFPDDKYTAFLRPRPDSTAAEAAATALYEKAYADYLSGNYASVLQQQSLGDSLYPHNPQKGRFDLLRAMTLVKQQSDSAGRAALNDVLRDHAADSALSTRARDILAALDHKDSLIAYLQQLQLAPEEEPGNYAVNTTAPTPASQKITAADSSLAIAKDSAAAPVAVQPPPPAAGDSLRTPAPAVVVTPYKAEADMPYFVILTFLKTNKTLVENGLAAFAKYNRQQHPGDSIEVSPYVIIQNRVMLIFRPFENEAAAKAYYNELRARTSRSIFPAAGPRDYFLCFISRDNFVLLNNTKDLNGYLQFFVDRYLRPAEVKGER</sequence>
<dbReference type="Gene3D" id="1.25.40.10">
    <property type="entry name" value="Tetratricopeptide repeat domain"/>
    <property type="match status" value="2"/>
</dbReference>
<keyword evidence="1" id="KW-0677">Repeat</keyword>
<feature type="region of interest" description="Disordered" evidence="4">
    <location>
        <begin position="489"/>
        <end position="508"/>
    </location>
</feature>
<evidence type="ECO:0000313" key="6">
    <source>
        <dbReference type="Proteomes" id="UP001501207"/>
    </source>
</evidence>
<dbReference type="PROSITE" id="PS50005">
    <property type="entry name" value="TPR"/>
    <property type="match status" value="1"/>
</dbReference>
<evidence type="ECO:0008006" key="7">
    <source>
        <dbReference type="Google" id="ProtNLM"/>
    </source>
</evidence>
<dbReference type="InterPro" id="IPR051012">
    <property type="entry name" value="CellSynth/LPSAsmb/PSIAsmb"/>
</dbReference>
<feature type="repeat" description="TPR" evidence="3">
    <location>
        <begin position="283"/>
        <end position="316"/>
    </location>
</feature>
<dbReference type="PANTHER" id="PTHR45586">
    <property type="entry name" value="TPR REPEAT-CONTAINING PROTEIN PA4667"/>
    <property type="match status" value="1"/>
</dbReference>
<evidence type="ECO:0000256" key="4">
    <source>
        <dbReference type="SAM" id="MobiDB-lite"/>
    </source>
</evidence>
<feature type="compositionally biased region" description="Basic and acidic residues" evidence="4">
    <location>
        <begin position="489"/>
        <end position="503"/>
    </location>
</feature>
<dbReference type="RefSeq" id="WP_344981906.1">
    <property type="nucleotide sequence ID" value="NZ_BAABFN010000022.1"/>
</dbReference>
<accession>A0ABP8GAX9</accession>
<dbReference type="EMBL" id="BAABFN010000022">
    <property type="protein sequence ID" value="GAA4320874.1"/>
    <property type="molecule type" value="Genomic_DNA"/>
</dbReference>
<dbReference type="PANTHER" id="PTHR45586:SF1">
    <property type="entry name" value="LIPOPOLYSACCHARIDE ASSEMBLY PROTEIN B"/>
    <property type="match status" value="1"/>
</dbReference>
<evidence type="ECO:0000313" key="5">
    <source>
        <dbReference type="EMBL" id="GAA4320874.1"/>
    </source>
</evidence>
<organism evidence="5 6">
    <name type="scientific">Compostibacter hankyongensis</name>
    <dbReference type="NCBI Taxonomy" id="1007089"/>
    <lineage>
        <taxon>Bacteria</taxon>
        <taxon>Pseudomonadati</taxon>
        <taxon>Bacteroidota</taxon>
        <taxon>Chitinophagia</taxon>
        <taxon>Chitinophagales</taxon>
        <taxon>Chitinophagaceae</taxon>
        <taxon>Compostibacter</taxon>
    </lineage>
</organism>
<dbReference type="InterPro" id="IPR019734">
    <property type="entry name" value="TPR_rpt"/>
</dbReference>
<gene>
    <name evidence="5" type="ORF">GCM10023143_35380</name>
</gene>
<evidence type="ECO:0000256" key="2">
    <source>
        <dbReference type="ARBA" id="ARBA00022803"/>
    </source>
</evidence>
<dbReference type="InterPro" id="IPR011990">
    <property type="entry name" value="TPR-like_helical_dom_sf"/>
</dbReference>
<name>A0ABP8GAX9_9BACT</name>
<evidence type="ECO:0000256" key="3">
    <source>
        <dbReference type="PROSITE-ProRule" id="PRU00339"/>
    </source>
</evidence>
<dbReference type="SUPFAM" id="SSF48452">
    <property type="entry name" value="TPR-like"/>
    <property type="match status" value="2"/>
</dbReference>
<keyword evidence="6" id="KW-1185">Reference proteome</keyword>
<dbReference type="Proteomes" id="UP001501207">
    <property type="component" value="Unassembled WGS sequence"/>
</dbReference>
<proteinExistence type="predicted"/>
<evidence type="ECO:0000256" key="1">
    <source>
        <dbReference type="ARBA" id="ARBA00022737"/>
    </source>
</evidence>
<reference evidence="6" key="1">
    <citation type="journal article" date="2019" name="Int. J. Syst. Evol. Microbiol.">
        <title>The Global Catalogue of Microorganisms (GCM) 10K type strain sequencing project: providing services to taxonomists for standard genome sequencing and annotation.</title>
        <authorList>
            <consortium name="The Broad Institute Genomics Platform"/>
            <consortium name="The Broad Institute Genome Sequencing Center for Infectious Disease"/>
            <person name="Wu L."/>
            <person name="Ma J."/>
        </authorList>
    </citation>
    <scope>NUCLEOTIDE SEQUENCE [LARGE SCALE GENOMIC DNA]</scope>
    <source>
        <strain evidence="6">JCM 17664</strain>
    </source>
</reference>
<comment type="caution">
    <text evidence="5">The sequence shown here is derived from an EMBL/GenBank/DDBJ whole genome shotgun (WGS) entry which is preliminary data.</text>
</comment>